<comment type="similarity">
    <text evidence="2">Belongs to the eukaryotic RPA43 RNA polymerase subunit family.</text>
</comment>
<feature type="compositionally biased region" description="Basic and acidic residues" evidence="8">
    <location>
        <begin position="1"/>
        <end position="11"/>
    </location>
</feature>
<dbReference type="InterPro" id="IPR041901">
    <property type="entry name" value="RNAP_I_Rpa43_N"/>
</dbReference>
<organism evidence="11 12">
    <name type="scientific">Kuraishia capsulata CBS 1993</name>
    <dbReference type="NCBI Taxonomy" id="1382522"/>
    <lineage>
        <taxon>Eukaryota</taxon>
        <taxon>Fungi</taxon>
        <taxon>Dikarya</taxon>
        <taxon>Ascomycota</taxon>
        <taxon>Saccharomycotina</taxon>
        <taxon>Pichiomycetes</taxon>
        <taxon>Pichiales</taxon>
        <taxon>Pichiaceae</taxon>
        <taxon>Kuraishia</taxon>
    </lineage>
</organism>
<dbReference type="FunFam" id="3.30.1490.120:FF:000004">
    <property type="entry name" value="RNA polymerase I subunit Rpa43"/>
    <property type="match status" value="1"/>
</dbReference>
<dbReference type="PANTHER" id="PTHR12709">
    <property type="entry name" value="DNA-DIRECTED RNA POLYMERASE II, III"/>
    <property type="match status" value="1"/>
</dbReference>
<evidence type="ECO:0000256" key="8">
    <source>
        <dbReference type="SAM" id="MobiDB-lite"/>
    </source>
</evidence>
<dbReference type="EMBL" id="HG793125">
    <property type="protein sequence ID" value="CDK25063.1"/>
    <property type="molecule type" value="Genomic_DNA"/>
</dbReference>
<dbReference type="GO" id="GO:0005736">
    <property type="term" value="C:RNA polymerase I complex"/>
    <property type="evidence" value="ECO:0007669"/>
    <property type="project" value="EnsemblFungi"/>
</dbReference>
<dbReference type="Gene3D" id="3.30.1490.120">
    <property type="entry name" value="RNA polymerase Rpb7-like, N-terminal domain"/>
    <property type="match status" value="1"/>
</dbReference>
<evidence type="ECO:0000256" key="3">
    <source>
        <dbReference type="ARBA" id="ARBA00022478"/>
    </source>
</evidence>
<dbReference type="HOGENOM" id="CLU_060987_0_0_1"/>
<feature type="region of interest" description="Disordered" evidence="8">
    <location>
        <begin position="166"/>
        <end position="200"/>
    </location>
</feature>
<dbReference type="InterPro" id="IPR041178">
    <property type="entry name" value="RPA43_OB"/>
</dbReference>
<feature type="region of interest" description="Disordered" evidence="8">
    <location>
        <begin position="1"/>
        <end position="28"/>
    </location>
</feature>
<dbReference type="Gene3D" id="2.40.50.1060">
    <property type="match status" value="1"/>
</dbReference>
<dbReference type="GO" id="GO:0006361">
    <property type="term" value="P:transcription initiation at RNA polymerase I promoter"/>
    <property type="evidence" value="ECO:0007669"/>
    <property type="project" value="EnsemblFungi"/>
</dbReference>
<evidence type="ECO:0000256" key="4">
    <source>
        <dbReference type="ARBA" id="ARBA00022553"/>
    </source>
</evidence>
<dbReference type="STRING" id="1382522.W6MHD2"/>
<dbReference type="Proteomes" id="UP000019384">
    <property type="component" value="Unassembled WGS sequence"/>
</dbReference>
<reference evidence="11" key="1">
    <citation type="submission" date="2013-12" db="EMBL/GenBank/DDBJ databases">
        <authorList>
            <person name="Genoscope - CEA"/>
        </authorList>
    </citation>
    <scope>NUCLEOTIDE SEQUENCE</scope>
    <source>
        <strain evidence="11">CBS 1993</strain>
    </source>
</reference>
<dbReference type="GO" id="GO:0003899">
    <property type="term" value="F:DNA-directed RNA polymerase activity"/>
    <property type="evidence" value="ECO:0007669"/>
    <property type="project" value="EnsemblFungi"/>
</dbReference>
<dbReference type="PANTHER" id="PTHR12709:SF5">
    <property type="entry name" value="DNA-DIRECTED RNA POLYMERASE I SUBUNIT RPA43"/>
    <property type="match status" value="1"/>
</dbReference>
<keyword evidence="4" id="KW-0597">Phosphoprotein</keyword>
<keyword evidence="6 7" id="KW-0539">Nucleus</keyword>
<reference evidence="11" key="2">
    <citation type="submission" date="2014-02" db="EMBL/GenBank/DDBJ databases">
        <title>Complete DNA sequence of /Kuraishia capsulata/ illustrates novel genomic features among budding yeasts (/Saccharomycotina/).</title>
        <authorList>
            <person name="Morales L."/>
            <person name="Noel B."/>
            <person name="Porcel B."/>
            <person name="Marcet-Houben M."/>
            <person name="Hullo M-F."/>
            <person name="Sacerdot C."/>
            <person name="Tekaia F."/>
            <person name="Leh-Louis V."/>
            <person name="Despons L."/>
            <person name="Khanna V."/>
            <person name="Aury J-M."/>
            <person name="Barbe V."/>
            <person name="Couloux A."/>
            <person name="Labadie K."/>
            <person name="Pelletier E."/>
            <person name="Souciet J-L."/>
            <person name="Boekhout T."/>
            <person name="Gabaldon T."/>
            <person name="Wincker P."/>
            <person name="Dujon B."/>
        </authorList>
    </citation>
    <scope>NUCLEOTIDE SEQUENCE</scope>
    <source>
        <strain evidence="11">CBS 1993</strain>
    </source>
</reference>
<comment type="subcellular location">
    <subcellularLocation>
        <location evidence="1">Nucleus</location>
        <location evidence="1">Nucleolus</location>
    </subcellularLocation>
</comment>
<name>W6MHD2_9ASCO</name>
<evidence type="ECO:0000256" key="7">
    <source>
        <dbReference type="RuleBase" id="RU369086"/>
    </source>
</evidence>
<evidence type="ECO:0000256" key="2">
    <source>
        <dbReference type="ARBA" id="ARBA00005930"/>
    </source>
</evidence>
<feature type="domain" description="RPA43 OB" evidence="10">
    <location>
        <begin position="124"/>
        <end position="230"/>
    </location>
</feature>
<evidence type="ECO:0000313" key="11">
    <source>
        <dbReference type="EMBL" id="CDK25063.1"/>
    </source>
</evidence>
<sequence>MSVIDSRKRTNDTFTAGDSSSKKRRLDSATSVKGTTKCFNRSIARLYVSLAPQYLLDPVNGIRSQHLDPMIMTYSSSLNGVILGYSKVKILKQGSNKEEILAKISAESPFTFLWISVEFLIWSPSVGDVVEGWSYMQTQSHIGLLIHDTFNATIKRNSIPTDWTFEFSPEEEYEEAEEGAEEEESAEQRPRVRSQGQWKDGNGLSIEGKIKFTIKSVNRAGRVISVEGSLVKVDRDTLPVEATAASTQNTSLVNVPFQEPELEAEVSEIIVNASEDVIAAAEEDSSEEEDSD</sequence>
<gene>
    <name evidence="11" type="ORF">KUCA_T00001030001</name>
</gene>
<evidence type="ECO:0000259" key="9">
    <source>
        <dbReference type="Pfam" id="PF03876"/>
    </source>
</evidence>
<proteinExistence type="inferred from homology"/>
<dbReference type="GO" id="GO:0006363">
    <property type="term" value="P:termination of RNA polymerase I transcription"/>
    <property type="evidence" value="ECO:0007669"/>
    <property type="project" value="EnsemblFungi"/>
</dbReference>
<dbReference type="OrthoDB" id="10250504at2759"/>
<dbReference type="GO" id="GO:0006362">
    <property type="term" value="P:transcription elongation by RNA polymerase I"/>
    <property type="evidence" value="ECO:0007669"/>
    <property type="project" value="EnsemblFungi"/>
</dbReference>
<evidence type="ECO:0000256" key="6">
    <source>
        <dbReference type="ARBA" id="ARBA00023242"/>
    </source>
</evidence>
<dbReference type="InterPro" id="IPR036898">
    <property type="entry name" value="RNA_pol_Rpb7-like_N_sf"/>
</dbReference>
<feature type="domain" description="RNA polymerase Rpb7-like N-terminal" evidence="9">
    <location>
        <begin position="46"/>
        <end position="94"/>
    </location>
</feature>
<evidence type="ECO:0000256" key="5">
    <source>
        <dbReference type="ARBA" id="ARBA00023163"/>
    </source>
</evidence>
<evidence type="ECO:0000313" key="12">
    <source>
        <dbReference type="Proteomes" id="UP000019384"/>
    </source>
</evidence>
<feature type="compositionally biased region" description="Acidic residues" evidence="8">
    <location>
        <begin position="168"/>
        <end position="185"/>
    </location>
</feature>
<evidence type="ECO:0000256" key="1">
    <source>
        <dbReference type="ARBA" id="ARBA00004604"/>
    </source>
</evidence>
<dbReference type="Pfam" id="PF17875">
    <property type="entry name" value="RPA43_OB"/>
    <property type="match status" value="1"/>
</dbReference>
<keyword evidence="3 7" id="KW-0240">DNA-directed RNA polymerase</keyword>
<dbReference type="CDD" id="cd04328">
    <property type="entry name" value="RNAP_I_Rpa43_N"/>
    <property type="match status" value="1"/>
</dbReference>
<evidence type="ECO:0000259" key="10">
    <source>
        <dbReference type="Pfam" id="PF17875"/>
    </source>
</evidence>
<dbReference type="InterPro" id="IPR005576">
    <property type="entry name" value="Rpb7-like_N"/>
</dbReference>
<dbReference type="Pfam" id="PF03876">
    <property type="entry name" value="SHS2_Rpb7-N"/>
    <property type="match status" value="1"/>
</dbReference>
<dbReference type="AlphaFoldDB" id="W6MHD2"/>
<keyword evidence="5 7" id="KW-0804">Transcription</keyword>
<comment type="function">
    <text evidence="7">DNA-dependent RNA polymerase which catalyzes the transcription of DNA into RNA using the four ribonucleoside triphosphates as substrates.</text>
</comment>
<dbReference type="RefSeq" id="XP_022457078.1">
    <property type="nucleotide sequence ID" value="XM_022605628.1"/>
</dbReference>
<protein>
    <recommendedName>
        <fullName evidence="7">DNA-directed RNA polymerase subunit</fullName>
    </recommendedName>
</protein>
<dbReference type="GeneID" id="34518466"/>
<accession>W6MHD2</accession>
<dbReference type="InterPro" id="IPR045113">
    <property type="entry name" value="Rpb7-like"/>
</dbReference>
<keyword evidence="12" id="KW-1185">Reference proteome</keyword>